<feature type="compositionally biased region" description="Basic and acidic residues" evidence="1">
    <location>
        <begin position="350"/>
        <end position="388"/>
    </location>
</feature>
<protein>
    <submittedName>
        <fullName evidence="3">Uncharacterized protein</fullName>
    </submittedName>
</protein>
<feature type="transmembrane region" description="Helical" evidence="2">
    <location>
        <begin position="115"/>
        <end position="135"/>
    </location>
</feature>
<proteinExistence type="predicted"/>
<feature type="region of interest" description="Disordered" evidence="1">
    <location>
        <begin position="350"/>
        <end position="410"/>
    </location>
</feature>
<evidence type="ECO:0000313" key="4">
    <source>
        <dbReference type="Proteomes" id="UP000621500"/>
    </source>
</evidence>
<dbReference type="EMBL" id="BONX01000039">
    <property type="protein sequence ID" value="GIG99013.1"/>
    <property type="molecule type" value="Genomic_DNA"/>
</dbReference>
<evidence type="ECO:0000256" key="2">
    <source>
        <dbReference type="SAM" id="Phobius"/>
    </source>
</evidence>
<keyword evidence="4" id="KW-1185">Reference proteome</keyword>
<keyword evidence="2" id="KW-0812">Transmembrane</keyword>
<comment type="caution">
    <text evidence="3">The sequence shown here is derived from an EMBL/GenBank/DDBJ whole genome shotgun (WGS) entry which is preliminary data.</text>
</comment>
<feature type="transmembrane region" description="Helical" evidence="2">
    <location>
        <begin position="194"/>
        <end position="221"/>
    </location>
</feature>
<feature type="transmembrane region" description="Helical" evidence="2">
    <location>
        <begin position="155"/>
        <end position="173"/>
    </location>
</feature>
<feature type="transmembrane region" description="Helical" evidence="2">
    <location>
        <begin position="233"/>
        <end position="257"/>
    </location>
</feature>
<keyword evidence="2" id="KW-0472">Membrane</keyword>
<evidence type="ECO:0000313" key="3">
    <source>
        <dbReference type="EMBL" id="GIG99013.1"/>
    </source>
</evidence>
<feature type="transmembrane region" description="Helical" evidence="2">
    <location>
        <begin position="12"/>
        <end position="28"/>
    </location>
</feature>
<keyword evidence="2" id="KW-1133">Transmembrane helix</keyword>
<feature type="transmembrane region" description="Helical" evidence="2">
    <location>
        <begin position="278"/>
        <end position="300"/>
    </location>
</feature>
<organism evidence="3 4">
    <name type="scientific">Plantactinospora mayteni</name>
    <dbReference type="NCBI Taxonomy" id="566021"/>
    <lineage>
        <taxon>Bacteria</taxon>
        <taxon>Bacillati</taxon>
        <taxon>Actinomycetota</taxon>
        <taxon>Actinomycetes</taxon>
        <taxon>Micromonosporales</taxon>
        <taxon>Micromonosporaceae</taxon>
        <taxon>Plantactinospora</taxon>
    </lineage>
</organism>
<evidence type="ECO:0000256" key="1">
    <source>
        <dbReference type="SAM" id="MobiDB-lite"/>
    </source>
</evidence>
<name>A0ABQ4EWG2_9ACTN</name>
<dbReference type="Proteomes" id="UP000621500">
    <property type="component" value="Unassembled WGS sequence"/>
</dbReference>
<sequence length="410" mass="42539">MRYGIGHRGRAVGALGFAVGYGLLRLYWAGGGRWGYTACDRTRSPGPVEIADGCGAERLATLPFWSGWGAVLLCALLVVVAGMATLTAGGNRPAGSTRSGEPLGRFLRSGRTASVGAWAAAAALVVLSFPGHLLFEIPMGLAGRPTDWPDLLGRLLLLGGGLSFAATAASATDRGYARPGPPGPRPVPGWTRRWTYAACLLPTLGFTVPHACWLLGIPLGIPADELRRAVEDIGLLPGLLLTLAPMLGGLLTLGLAARWGQVLPRWLPGLAGRRVPPTLALAPAGVVAVALTAYGLIGLAMLTEALATGATNWAELRSGWAVAGTELVFLAWGIALGVAAVGYFRTTRPLDPHDPHDPHDGHDGHDPHDPHDPHDGHDGHDGQDRQDRQGAQAGVGSRAVAESLSGRAGS</sequence>
<feature type="transmembrane region" description="Helical" evidence="2">
    <location>
        <begin position="320"/>
        <end position="344"/>
    </location>
</feature>
<accession>A0ABQ4EWG2</accession>
<gene>
    <name evidence="3" type="ORF">Pma05_55860</name>
</gene>
<feature type="transmembrane region" description="Helical" evidence="2">
    <location>
        <begin position="68"/>
        <end position="89"/>
    </location>
</feature>
<reference evidence="3 4" key="1">
    <citation type="submission" date="2021-01" db="EMBL/GenBank/DDBJ databases">
        <title>Whole genome shotgun sequence of Plantactinospora mayteni NBRC 109088.</title>
        <authorList>
            <person name="Komaki H."/>
            <person name="Tamura T."/>
        </authorList>
    </citation>
    <scope>NUCLEOTIDE SEQUENCE [LARGE SCALE GENOMIC DNA]</scope>
    <source>
        <strain evidence="3 4">NBRC 109088</strain>
    </source>
</reference>